<comment type="caution">
    <text evidence="7">The sequence shown here is derived from an EMBL/GenBank/DDBJ whole genome shotgun (WGS) entry which is preliminary data.</text>
</comment>
<evidence type="ECO:0000256" key="2">
    <source>
        <dbReference type="ARBA" id="ARBA00022475"/>
    </source>
</evidence>
<sequence length="355" mass="37400">MIQLQKLLKSLIQPVIAVIFGLAIGGIIISLTGGSVLQTYTELWNGAFGNFYFFSTTLARATPILLIALGVGFAFRAGVFNLGGEGQMVVGAISAAIVAYYLPAPGIVKLIAAIAAAVVAGALLSVLAGWMEAAFKIQLVISTLLLNYIAVLFASYLAGHPFQDKTGSAALAQTPMIEQGAWLGKLFQGMPLHIGFIIALIGALLLWTVLRYSVFGYEVNASGKNPLFGAYGGIHQVKVMLFSMFISGSLAGLAGGFEVLGSQYRFVDGALTVPGYAWTGVMAALLANSNPIGIIFTSLLLSALQTGAMGLERNTDIPLEIASIMQAVLILFISAKFTKQWWKAKKKGADIRGAA</sequence>
<dbReference type="CDD" id="cd06580">
    <property type="entry name" value="TM_PBP1_transp_TpRbsC_like"/>
    <property type="match status" value="1"/>
</dbReference>
<keyword evidence="3 6" id="KW-0812">Transmembrane</keyword>
<dbReference type="PANTHER" id="PTHR47089:SF1">
    <property type="entry name" value="GUANOSINE ABC TRANSPORTER PERMEASE PROTEIN NUPP"/>
    <property type="match status" value="1"/>
</dbReference>
<keyword evidence="8" id="KW-1185">Reference proteome</keyword>
<evidence type="ECO:0000256" key="4">
    <source>
        <dbReference type="ARBA" id="ARBA00022989"/>
    </source>
</evidence>
<dbReference type="PANTHER" id="PTHR47089">
    <property type="entry name" value="ABC TRANSPORTER, PERMEASE PROTEIN"/>
    <property type="match status" value="1"/>
</dbReference>
<name>A0A7W3RG95_PRIAR</name>
<keyword evidence="7" id="KW-0813">Transport</keyword>
<proteinExistence type="predicted"/>
<reference evidence="7" key="1">
    <citation type="submission" date="2020-08" db="EMBL/GenBank/DDBJ databases">
        <title>Functional genomics of gut bacteria from endangered species of beetles.</title>
        <authorList>
            <person name="Carlos-Shanley C."/>
        </authorList>
    </citation>
    <scope>NUCLEOTIDE SEQUENCE [LARGE SCALE GENOMIC DNA]</scope>
    <source>
        <strain evidence="7">S00060</strain>
    </source>
</reference>
<feature type="transmembrane region" description="Helical" evidence="6">
    <location>
        <begin position="239"/>
        <end position="257"/>
    </location>
</feature>
<dbReference type="RefSeq" id="WP_063672476.1">
    <property type="nucleotide sequence ID" value="NZ_JACJHT010000003.1"/>
</dbReference>
<dbReference type="GO" id="GO:0022857">
    <property type="term" value="F:transmembrane transporter activity"/>
    <property type="evidence" value="ECO:0007669"/>
    <property type="project" value="InterPro"/>
</dbReference>
<dbReference type="Proteomes" id="UP000543174">
    <property type="component" value="Unassembled WGS sequence"/>
</dbReference>
<keyword evidence="7" id="KW-0762">Sugar transport</keyword>
<evidence type="ECO:0000313" key="8">
    <source>
        <dbReference type="Proteomes" id="UP000543174"/>
    </source>
</evidence>
<evidence type="ECO:0000256" key="6">
    <source>
        <dbReference type="SAM" id="Phobius"/>
    </source>
</evidence>
<dbReference type="EMBL" id="JACJHT010000003">
    <property type="protein sequence ID" value="MBA9041131.1"/>
    <property type="molecule type" value="Genomic_DNA"/>
</dbReference>
<evidence type="ECO:0000256" key="5">
    <source>
        <dbReference type="ARBA" id="ARBA00023136"/>
    </source>
</evidence>
<organism evidence="7 8">
    <name type="scientific">Priestia aryabhattai</name>
    <name type="common">Bacillus aryabhattai</name>
    <dbReference type="NCBI Taxonomy" id="412384"/>
    <lineage>
        <taxon>Bacteria</taxon>
        <taxon>Bacillati</taxon>
        <taxon>Bacillota</taxon>
        <taxon>Bacilli</taxon>
        <taxon>Bacillales</taxon>
        <taxon>Bacillaceae</taxon>
        <taxon>Priestia</taxon>
    </lineage>
</organism>
<keyword evidence="4 6" id="KW-1133">Transmembrane helix</keyword>
<feature type="transmembrane region" description="Helical" evidence="6">
    <location>
        <begin position="137"/>
        <end position="158"/>
    </location>
</feature>
<evidence type="ECO:0000256" key="1">
    <source>
        <dbReference type="ARBA" id="ARBA00004651"/>
    </source>
</evidence>
<comment type="subcellular location">
    <subcellularLocation>
        <location evidence="1">Cell membrane</location>
        <topology evidence="1">Multi-pass membrane protein</topology>
    </subcellularLocation>
</comment>
<keyword evidence="2" id="KW-1003">Cell membrane</keyword>
<keyword evidence="5 6" id="KW-0472">Membrane</keyword>
<protein>
    <submittedName>
        <fullName evidence="7">Simple sugar transport system permease protein</fullName>
    </submittedName>
</protein>
<dbReference type="Pfam" id="PF02653">
    <property type="entry name" value="BPD_transp_2"/>
    <property type="match status" value="1"/>
</dbReference>
<dbReference type="GO" id="GO:0005886">
    <property type="term" value="C:plasma membrane"/>
    <property type="evidence" value="ECO:0007669"/>
    <property type="project" value="UniProtKB-SubCell"/>
</dbReference>
<dbReference type="AlphaFoldDB" id="A0A7W3RG95"/>
<evidence type="ECO:0000256" key="3">
    <source>
        <dbReference type="ARBA" id="ARBA00022692"/>
    </source>
</evidence>
<feature type="transmembrane region" description="Helical" evidence="6">
    <location>
        <begin position="192"/>
        <end position="210"/>
    </location>
</feature>
<feature type="transmembrane region" description="Helical" evidence="6">
    <location>
        <begin position="51"/>
        <end position="75"/>
    </location>
</feature>
<feature type="transmembrane region" description="Helical" evidence="6">
    <location>
        <begin position="12"/>
        <end position="31"/>
    </location>
</feature>
<evidence type="ECO:0000313" key="7">
    <source>
        <dbReference type="EMBL" id="MBA9041131.1"/>
    </source>
</evidence>
<feature type="transmembrane region" description="Helical" evidence="6">
    <location>
        <begin position="110"/>
        <end position="130"/>
    </location>
</feature>
<accession>A0A7W3RG95</accession>
<dbReference type="InterPro" id="IPR001851">
    <property type="entry name" value="ABC_transp_permease"/>
</dbReference>
<gene>
    <name evidence="7" type="ORF">HNP21_004241</name>
</gene>